<keyword evidence="2" id="KW-1185">Reference proteome</keyword>
<comment type="caution">
    <text evidence="1">The sequence shown here is derived from an EMBL/GenBank/DDBJ whole genome shotgun (WGS) entry which is preliminary data.</text>
</comment>
<name>N9W7C6_9CLOT</name>
<evidence type="ECO:0000313" key="1">
    <source>
        <dbReference type="EMBL" id="ENY98769.1"/>
    </source>
</evidence>
<organism evidence="1 2">
    <name type="scientific">Clostridium thermobutyricum</name>
    <dbReference type="NCBI Taxonomy" id="29372"/>
    <lineage>
        <taxon>Bacteria</taxon>
        <taxon>Bacillati</taxon>
        <taxon>Bacillota</taxon>
        <taxon>Clostridia</taxon>
        <taxon>Eubacteriales</taxon>
        <taxon>Clostridiaceae</taxon>
        <taxon>Clostridium</taxon>
    </lineage>
</organism>
<reference evidence="1 2" key="1">
    <citation type="submission" date="2013-01" db="EMBL/GenBank/DDBJ databases">
        <title>The Genome Sequence of Clostridium colicanis 209318.</title>
        <authorList>
            <consortium name="The Broad Institute Genome Sequencing Platform"/>
            <person name="Earl A."/>
            <person name="Ward D."/>
            <person name="Feldgarden M."/>
            <person name="Gevers D."/>
            <person name="Courvalin P."/>
            <person name="Lambert T."/>
            <person name="Walker B."/>
            <person name="Young S.K."/>
            <person name="Zeng Q."/>
            <person name="Gargeya S."/>
            <person name="Fitzgerald M."/>
            <person name="Haas B."/>
            <person name="Abouelleil A."/>
            <person name="Alvarado L."/>
            <person name="Arachchi H.M."/>
            <person name="Berlin A.M."/>
            <person name="Chapman S.B."/>
            <person name="Dewar J."/>
            <person name="Goldberg J."/>
            <person name="Griggs A."/>
            <person name="Gujja S."/>
            <person name="Hansen M."/>
            <person name="Howarth C."/>
            <person name="Imamovic A."/>
            <person name="Larimer J."/>
            <person name="McCowan C."/>
            <person name="Murphy C."/>
            <person name="Neiman D."/>
            <person name="Pearson M."/>
            <person name="Priest M."/>
            <person name="Roberts A."/>
            <person name="Saif S."/>
            <person name="Shea T."/>
            <person name="Sisk P."/>
            <person name="Sykes S."/>
            <person name="Wortman J."/>
            <person name="Nusbaum C."/>
            <person name="Birren B."/>
        </authorList>
    </citation>
    <scope>NUCLEOTIDE SEQUENCE [LARGE SCALE GENOMIC DNA]</scope>
    <source>
        <strain evidence="1 2">209318</strain>
    </source>
</reference>
<dbReference type="Proteomes" id="UP000013097">
    <property type="component" value="Unassembled WGS sequence"/>
</dbReference>
<dbReference type="AlphaFoldDB" id="N9W7C6"/>
<protein>
    <submittedName>
        <fullName evidence="1">Uncharacterized protein</fullName>
    </submittedName>
</protein>
<sequence>MVIDKNDYYQDVEITDKSFKIDGHEIRGITKYQINYDSKSRVISLDLSIDVKSVKNFDAVEIHLK</sequence>
<dbReference type="PATRIC" id="fig|999411.4.peg.3240"/>
<dbReference type="RefSeq" id="WP_002599767.1">
    <property type="nucleotide sequence ID" value="NZ_CAUWHC010000016.1"/>
</dbReference>
<dbReference type="HOGENOM" id="CLU_2842026_0_0_9"/>
<accession>N9W7C6</accession>
<proteinExistence type="predicted"/>
<evidence type="ECO:0000313" key="2">
    <source>
        <dbReference type="Proteomes" id="UP000013097"/>
    </source>
</evidence>
<dbReference type="EMBL" id="AGYT01000026">
    <property type="protein sequence ID" value="ENY98769.1"/>
    <property type="molecule type" value="Genomic_DNA"/>
</dbReference>
<gene>
    <name evidence="1" type="ORF">HMPREF1092_03327</name>
</gene>